<dbReference type="OrthoDB" id="2666928at2"/>
<dbReference type="PROSITE" id="PS01124">
    <property type="entry name" value="HTH_ARAC_FAMILY_2"/>
    <property type="match status" value="1"/>
</dbReference>
<organism evidence="5 6">
    <name type="scientific">Chryseobacterium arachidis</name>
    <dbReference type="NCBI Taxonomy" id="1416778"/>
    <lineage>
        <taxon>Bacteria</taxon>
        <taxon>Pseudomonadati</taxon>
        <taxon>Bacteroidota</taxon>
        <taxon>Flavobacteriia</taxon>
        <taxon>Flavobacteriales</taxon>
        <taxon>Weeksellaceae</taxon>
        <taxon>Chryseobacterium group</taxon>
        <taxon>Chryseobacterium</taxon>
    </lineage>
</organism>
<dbReference type="InterPro" id="IPR018060">
    <property type="entry name" value="HTH_AraC"/>
</dbReference>
<dbReference type="PANTHER" id="PTHR43280">
    <property type="entry name" value="ARAC-FAMILY TRANSCRIPTIONAL REGULATOR"/>
    <property type="match status" value="1"/>
</dbReference>
<keyword evidence="6" id="KW-1185">Reference proteome</keyword>
<evidence type="ECO:0000256" key="3">
    <source>
        <dbReference type="ARBA" id="ARBA00023163"/>
    </source>
</evidence>
<evidence type="ECO:0000313" key="6">
    <source>
        <dbReference type="Proteomes" id="UP000184518"/>
    </source>
</evidence>
<evidence type="ECO:0000256" key="1">
    <source>
        <dbReference type="ARBA" id="ARBA00023015"/>
    </source>
</evidence>
<dbReference type="STRING" id="1416778.SAMN05443633_11093"/>
<evidence type="ECO:0000256" key="2">
    <source>
        <dbReference type="ARBA" id="ARBA00023125"/>
    </source>
</evidence>
<dbReference type="PRINTS" id="PR00032">
    <property type="entry name" value="HTHARAC"/>
</dbReference>
<dbReference type="Pfam" id="PF12833">
    <property type="entry name" value="HTH_18"/>
    <property type="match status" value="1"/>
</dbReference>
<dbReference type="RefSeq" id="WP_072960603.1">
    <property type="nucleotide sequence ID" value="NZ_FQUT01000010.1"/>
</dbReference>
<proteinExistence type="predicted"/>
<dbReference type="InterPro" id="IPR009057">
    <property type="entry name" value="Homeodomain-like_sf"/>
</dbReference>
<evidence type="ECO:0000259" key="4">
    <source>
        <dbReference type="PROSITE" id="PS01124"/>
    </source>
</evidence>
<dbReference type="SMART" id="SM00342">
    <property type="entry name" value="HTH_ARAC"/>
    <property type="match status" value="1"/>
</dbReference>
<dbReference type="Proteomes" id="UP000184518">
    <property type="component" value="Unassembled WGS sequence"/>
</dbReference>
<dbReference type="GO" id="GO:0003700">
    <property type="term" value="F:DNA-binding transcription factor activity"/>
    <property type="evidence" value="ECO:0007669"/>
    <property type="project" value="InterPro"/>
</dbReference>
<accession>A0A1M5H6C8</accession>
<dbReference type="InterPro" id="IPR020449">
    <property type="entry name" value="Tscrpt_reg_AraC-type_HTH"/>
</dbReference>
<keyword evidence="1" id="KW-0805">Transcription regulation</keyword>
<dbReference type="PANTHER" id="PTHR43280:SF32">
    <property type="entry name" value="TRANSCRIPTIONAL REGULATORY PROTEIN"/>
    <property type="match status" value="1"/>
</dbReference>
<dbReference type="EMBL" id="FQUT01000010">
    <property type="protein sequence ID" value="SHG11456.1"/>
    <property type="molecule type" value="Genomic_DNA"/>
</dbReference>
<gene>
    <name evidence="5" type="ORF">SAMN05443633_11093</name>
</gene>
<name>A0A1M5H6C8_9FLAO</name>
<reference evidence="6" key="1">
    <citation type="submission" date="2016-11" db="EMBL/GenBank/DDBJ databases">
        <authorList>
            <person name="Varghese N."/>
            <person name="Submissions S."/>
        </authorList>
    </citation>
    <scope>NUCLEOTIDE SEQUENCE [LARGE SCALE GENOMIC DNA]</scope>
    <source>
        <strain evidence="6">DSM 27619</strain>
    </source>
</reference>
<dbReference type="SUPFAM" id="SSF46689">
    <property type="entry name" value="Homeodomain-like"/>
    <property type="match status" value="1"/>
</dbReference>
<dbReference type="AlphaFoldDB" id="A0A1M5H6C8"/>
<feature type="domain" description="HTH araC/xylS-type" evidence="4">
    <location>
        <begin position="168"/>
        <end position="266"/>
    </location>
</feature>
<sequence length="277" mass="32452">MKSTFFSVQKVSSAYFSSNFSDSMYHIFLFNGKGKIIVDFVTYDFEGRTVFFSSPFQNIQMVCETTFEVEILNFHSDFYCIEYHKKEVACNGLLFNNIYLFPHFSLAENVYQEISNYFSKIREADHREDFSGSVLQSYLQLILAISSREKNKLLPDKELAKDDFNELKSFQNLVEEHFLTEKNLSFYADLLHVTSNTLSKKIKSKFNKTPSQIIQERVILEAKKQIHLTRKSIKEIAVELNFNDEFHFSKYFKKYVGISPTQFRKEAGISIVADLYK</sequence>
<evidence type="ECO:0000313" key="5">
    <source>
        <dbReference type="EMBL" id="SHG11456.1"/>
    </source>
</evidence>
<keyword evidence="2 5" id="KW-0238">DNA-binding</keyword>
<dbReference type="GO" id="GO:0043565">
    <property type="term" value="F:sequence-specific DNA binding"/>
    <property type="evidence" value="ECO:0007669"/>
    <property type="project" value="InterPro"/>
</dbReference>
<protein>
    <submittedName>
        <fullName evidence="5">AraC-type DNA-binding protein</fullName>
    </submittedName>
</protein>
<dbReference type="Gene3D" id="1.10.10.60">
    <property type="entry name" value="Homeodomain-like"/>
    <property type="match status" value="1"/>
</dbReference>
<keyword evidence="3" id="KW-0804">Transcription</keyword>